<evidence type="ECO:0000313" key="1">
    <source>
        <dbReference type="EMBL" id="CCI52780.1"/>
    </source>
</evidence>
<proteinExistence type="predicted"/>
<reference evidence="1 2" key="1">
    <citation type="journal article" date="2013" name="ISME J.">
        <title>A metabolic model for members of the genus Tetrasphaera involved in enhanced biological phosphorus removal.</title>
        <authorList>
            <person name="Kristiansen R."/>
            <person name="Nguyen H.T.T."/>
            <person name="Saunders A.M."/>
            <person name="Nielsen J.L."/>
            <person name="Wimmer R."/>
            <person name="Le V.Q."/>
            <person name="McIlroy S.J."/>
            <person name="Petrovski S."/>
            <person name="Seviour R.J."/>
            <person name="Calteau A."/>
            <person name="Nielsen K.L."/>
            <person name="Nielsen P.H."/>
        </authorList>
    </citation>
    <scope>NUCLEOTIDE SEQUENCE [LARGE SCALE GENOMIC DNA]</scope>
    <source>
        <strain evidence="1 2">Ben 74</strain>
    </source>
</reference>
<comment type="caution">
    <text evidence="1">The sequence shown here is derived from an EMBL/GenBank/DDBJ whole genome shotgun (WGS) entry which is preliminary data.</text>
</comment>
<dbReference type="OrthoDB" id="5000691at2"/>
<evidence type="ECO:0000313" key="2">
    <source>
        <dbReference type="Proteomes" id="UP000035720"/>
    </source>
</evidence>
<dbReference type="AlphaFoldDB" id="A0A077MAA7"/>
<dbReference type="Proteomes" id="UP000035720">
    <property type="component" value="Unassembled WGS sequence"/>
</dbReference>
<dbReference type="RefSeq" id="WP_048545001.1">
    <property type="nucleotide sequence ID" value="NZ_HF571038.1"/>
</dbReference>
<dbReference type="EMBL" id="CAJC01000124">
    <property type="protein sequence ID" value="CCI52780.1"/>
    <property type="molecule type" value="Genomic_DNA"/>
</dbReference>
<evidence type="ECO:0008006" key="3">
    <source>
        <dbReference type="Google" id="ProtNLM"/>
    </source>
</evidence>
<protein>
    <recommendedName>
        <fullName evidence="3">FHA domain-containing protein</fullName>
    </recommendedName>
</protein>
<organism evidence="1 2">
    <name type="scientific">Nostocoides jenkinsii Ben 74</name>
    <dbReference type="NCBI Taxonomy" id="1193518"/>
    <lineage>
        <taxon>Bacteria</taxon>
        <taxon>Bacillati</taxon>
        <taxon>Actinomycetota</taxon>
        <taxon>Actinomycetes</taxon>
        <taxon>Micrococcales</taxon>
        <taxon>Intrasporangiaceae</taxon>
        <taxon>Nostocoides</taxon>
    </lineage>
</organism>
<name>A0A077MAA7_9MICO</name>
<gene>
    <name evidence="1" type="ORF">BN13_210004</name>
</gene>
<sequence length="256" mass="27073">MTDRTLTVDFAGEIFTIHSGESFTVGREGDLAIDDNPYLHRVFLVMEFHGDLWWVANAGSHLAATLTDRSGLMRSALAPGARVPLVFPESVVTFAAGSTAYELLVTTSAYDYMPQAHRLPIGSGTTINPTPWTPAQLLAILALAEPLLRRAGTGSAEVPSAVAAARRLGWTQTRFNRKLDNICDKLIAVGISGVRGAPGAGASNRRLQIVEYAVSTLLVTPADLPLLEEESRANALAARAAAAASRAGENAGARPV</sequence>
<dbReference type="STRING" id="1193518.BN13_210004"/>
<keyword evidence="2" id="KW-1185">Reference proteome</keyword>
<accession>A0A077MAA7</accession>